<dbReference type="EMBL" id="CABWLC010000008">
    <property type="protein sequence ID" value="VXA84090.1"/>
    <property type="molecule type" value="Genomic_DNA"/>
</dbReference>
<protein>
    <submittedName>
        <fullName evidence="1">Uncharacterized protein</fullName>
    </submittedName>
</protein>
<organism evidence="1 2">
    <name type="scientific">Aeromonas veronii</name>
    <dbReference type="NCBI Taxonomy" id="654"/>
    <lineage>
        <taxon>Bacteria</taxon>
        <taxon>Pseudomonadati</taxon>
        <taxon>Pseudomonadota</taxon>
        <taxon>Gammaproteobacteria</taxon>
        <taxon>Aeromonadales</taxon>
        <taxon>Aeromonadaceae</taxon>
        <taxon>Aeromonas</taxon>
    </lineage>
</organism>
<evidence type="ECO:0000313" key="2">
    <source>
        <dbReference type="Proteomes" id="UP000439123"/>
    </source>
</evidence>
<gene>
    <name evidence="1" type="ORF">AERO8C_160243</name>
</gene>
<accession>A0A653KXZ3</accession>
<sequence length="22" mass="2691">MGFSPYKSFCYIKRVSSAYRHY</sequence>
<dbReference type="Proteomes" id="UP000439123">
    <property type="component" value="Unassembled WGS sequence"/>
</dbReference>
<name>A0A653KXZ3_AERVE</name>
<dbReference type="AlphaFoldDB" id="A0A653KXZ3"/>
<reference evidence="1 2" key="1">
    <citation type="submission" date="2019-10" db="EMBL/GenBank/DDBJ databases">
        <authorList>
            <person name="Karimi E."/>
        </authorList>
    </citation>
    <scope>NUCLEOTIDE SEQUENCE [LARGE SCALE GENOMIC DNA]</scope>
    <source>
        <strain evidence="1">Aeromonas sp. 8C</strain>
    </source>
</reference>
<proteinExistence type="predicted"/>
<evidence type="ECO:0000313" key="1">
    <source>
        <dbReference type="EMBL" id="VXA84090.1"/>
    </source>
</evidence>